<dbReference type="Proteomes" id="UP001596547">
    <property type="component" value="Unassembled WGS sequence"/>
</dbReference>
<reference evidence="2 3" key="1">
    <citation type="journal article" date="2019" name="Int. J. Syst. Evol. Microbiol.">
        <title>The Global Catalogue of Microorganisms (GCM) 10K type strain sequencing project: providing services to taxonomists for standard genome sequencing and annotation.</title>
        <authorList>
            <consortium name="The Broad Institute Genomics Platform"/>
            <consortium name="The Broad Institute Genome Sequencing Center for Infectious Disease"/>
            <person name="Wu L."/>
            <person name="Ma J."/>
        </authorList>
    </citation>
    <scope>NUCLEOTIDE SEQUENCE [LARGE SCALE GENOMIC DNA]</scope>
    <source>
        <strain evidence="2 3">PSR21</strain>
    </source>
</reference>
<dbReference type="RefSeq" id="WP_276303161.1">
    <property type="nucleotide sequence ID" value="NZ_CP119992.1"/>
</dbReference>
<evidence type="ECO:0000313" key="2">
    <source>
        <dbReference type="EMBL" id="MFC7317590.1"/>
    </source>
</evidence>
<gene>
    <name evidence="2" type="ORF">ACFQPE_12445</name>
</gene>
<dbReference type="Gene3D" id="3.40.720.10">
    <property type="entry name" value="Alkaline Phosphatase, subunit A"/>
    <property type="match status" value="1"/>
</dbReference>
<accession>A0ABD6AAZ8</accession>
<keyword evidence="3" id="KW-1185">Reference proteome</keyword>
<dbReference type="InterPro" id="IPR000917">
    <property type="entry name" value="Sulfatase_N"/>
</dbReference>
<feature type="domain" description="Sulfatase N-terminal" evidence="1">
    <location>
        <begin position="124"/>
        <end position="253"/>
    </location>
</feature>
<evidence type="ECO:0000259" key="1">
    <source>
        <dbReference type="Pfam" id="PF00884"/>
    </source>
</evidence>
<dbReference type="SUPFAM" id="SSF53649">
    <property type="entry name" value="Alkaline phosphatase-like"/>
    <property type="match status" value="1"/>
</dbReference>
<dbReference type="AlphaFoldDB" id="A0ABD6AAZ8"/>
<sequence length="301" mass="34675">MARRSITARGARVLRHVGREGLYYGKIGLIGLFRAGPRRGTPIYEEDWDVLVVLDACRFDLLAAFVEEYSFLSALDETYSLASYSRSWMRRNFASKYEDETRRTVYVTGNPFSDEVLEPSSFALLDEVWRYAWDEREGTILPRPVTDRAIEHHRRHDPERMVVHYMQPHHPFLDDDTSGFSPGAYPDPRTADPWDQVRWGQRDLDEVRAAYRRNLRYALDDVSLLLSSIDAERVVVTSDHGNALGEWGVYGHPAFAGIDPIRRVPWCVTSAEDTGEYEPTRRSTADQGYDPAEQLRQLGYH</sequence>
<comment type="caution">
    <text evidence="2">The sequence shown here is derived from an EMBL/GenBank/DDBJ whole genome shotgun (WGS) entry which is preliminary data.</text>
</comment>
<dbReference type="GeneID" id="79315734"/>
<organism evidence="2 3">
    <name type="scientific">Halomarina halobia</name>
    <dbReference type="NCBI Taxonomy" id="3033386"/>
    <lineage>
        <taxon>Archaea</taxon>
        <taxon>Methanobacteriati</taxon>
        <taxon>Methanobacteriota</taxon>
        <taxon>Stenosarchaea group</taxon>
        <taxon>Halobacteria</taxon>
        <taxon>Halobacteriales</taxon>
        <taxon>Natronomonadaceae</taxon>
        <taxon>Halomarina</taxon>
    </lineage>
</organism>
<dbReference type="Pfam" id="PF00884">
    <property type="entry name" value="Sulfatase"/>
    <property type="match status" value="1"/>
</dbReference>
<dbReference type="InterPro" id="IPR017850">
    <property type="entry name" value="Alkaline_phosphatase_core_sf"/>
</dbReference>
<name>A0ABD6AAZ8_9EURY</name>
<dbReference type="EMBL" id="JBHTBF010000002">
    <property type="protein sequence ID" value="MFC7317590.1"/>
    <property type="molecule type" value="Genomic_DNA"/>
</dbReference>
<evidence type="ECO:0000313" key="3">
    <source>
        <dbReference type="Proteomes" id="UP001596547"/>
    </source>
</evidence>
<proteinExistence type="predicted"/>
<protein>
    <submittedName>
        <fullName evidence="2">Sulfatase-like hydrolase/transferase</fullName>
    </submittedName>
</protein>